<evidence type="ECO:0000313" key="2">
    <source>
        <dbReference type="Proteomes" id="UP000299102"/>
    </source>
</evidence>
<reference evidence="1 2" key="1">
    <citation type="journal article" date="2019" name="Commun. Biol.">
        <title>The bagworm genome reveals a unique fibroin gene that provides high tensile strength.</title>
        <authorList>
            <person name="Kono N."/>
            <person name="Nakamura H."/>
            <person name="Ohtoshi R."/>
            <person name="Tomita M."/>
            <person name="Numata K."/>
            <person name="Arakawa K."/>
        </authorList>
    </citation>
    <scope>NUCLEOTIDE SEQUENCE [LARGE SCALE GENOMIC DNA]</scope>
</reference>
<name>A0A4C1UQL5_EUMVA</name>
<organism evidence="1 2">
    <name type="scientific">Eumeta variegata</name>
    <name type="common">Bagworm moth</name>
    <name type="synonym">Eumeta japonica</name>
    <dbReference type="NCBI Taxonomy" id="151549"/>
    <lineage>
        <taxon>Eukaryota</taxon>
        <taxon>Metazoa</taxon>
        <taxon>Ecdysozoa</taxon>
        <taxon>Arthropoda</taxon>
        <taxon>Hexapoda</taxon>
        <taxon>Insecta</taxon>
        <taxon>Pterygota</taxon>
        <taxon>Neoptera</taxon>
        <taxon>Endopterygota</taxon>
        <taxon>Lepidoptera</taxon>
        <taxon>Glossata</taxon>
        <taxon>Ditrysia</taxon>
        <taxon>Tineoidea</taxon>
        <taxon>Psychidae</taxon>
        <taxon>Oiketicinae</taxon>
        <taxon>Eumeta</taxon>
    </lineage>
</organism>
<comment type="caution">
    <text evidence="1">The sequence shown here is derived from an EMBL/GenBank/DDBJ whole genome shotgun (WGS) entry which is preliminary data.</text>
</comment>
<protein>
    <submittedName>
        <fullName evidence="1">Uncharacterized protein</fullName>
    </submittedName>
</protein>
<dbReference type="Proteomes" id="UP000299102">
    <property type="component" value="Unassembled WGS sequence"/>
</dbReference>
<gene>
    <name evidence="1" type="ORF">EVAR_19773_1</name>
</gene>
<dbReference type="AlphaFoldDB" id="A0A4C1UQL5"/>
<sequence length="174" mass="19101">MENSPLDCNKTVRPFSAVRTDFAGLFMTKHLRCPIPGESVLTLEKLAPFRKIEAFLNFRLLCPVSSGTADLEALTRGKEASQLVCKVLTKVRALYLRRIGVQVERGHSIPRGGMLARVVVSRLGGEGRAKGGAGMTGRGGERCDQYSRLPGDAFSKTRCSQRNFIFTILTLPCK</sequence>
<keyword evidence="2" id="KW-1185">Reference proteome</keyword>
<proteinExistence type="predicted"/>
<dbReference type="EMBL" id="BGZK01000210">
    <property type="protein sequence ID" value="GBP28731.1"/>
    <property type="molecule type" value="Genomic_DNA"/>
</dbReference>
<evidence type="ECO:0000313" key="1">
    <source>
        <dbReference type="EMBL" id="GBP28731.1"/>
    </source>
</evidence>
<accession>A0A4C1UQL5</accession>